<dbReference type="KEGG" id="abas:ACPOL_6865"/>
<sequence length="41" mass="4434">MPESKEAPSSSFSSASVPSWVALNANCAICYQDQLSHYAQK</sequence>
<dbReference type="AlphaFoldDB" id="A0A2Z5GA24"/>
<reference evidence="1 2" key="1">
    <citation type="journal article" date="2018" name="Front. Microbiol.">
        <title>Hydrolytic Capabilities as a Key to Environmental Success: Chitinolytic and Cellulolytic Acidobacteria From Acidic Sub-arctic Soils and Boreal Peatlands.</title>
        <authorList>
            <person name="Belova S.E."/>
            <person name="Ravin N.V."/>
            <person name="Pankratov T.A."/>
            <person name="Rakitin A.L."/>
            <person name="Ivanova A.A."/>
            <person name="Beletsky A.V."/>
            <person name="Mardanov A.V."/>
            <person name="Sinninghe Damste J.S."/>
            <person name="Dedysh S.N."/>
        </authorList>
    </citation>
    <scope>NUCLEOTIDE SEQUENCE [LARGE SCALE GENOMIC DNA]</scope>
    <source>
        <strain evidence="1 2">SBC82</strain>
        <plasmid evidence="2">pacpol2</plasmid>
    </source>
</reference>
<evidence type="ECO:0000313" key="1">
    <source>
        <dbReference type="EMBL" id="AXC16073.1"/>
    </source>
</evidence>
<keyword evidence="2" id="KW-1185">Reference proteome</keyword>
<dbReference type="Proteomes" id="UP000253606">
    <property type="component" value="Plasmid pACPOL2"/>
</dbReference>
<gene>
    <name evidence="1" type="ORF">ACPOL_6865</name>
</gene>
<keyword evidence="1" id="KW-0614">Plasmid</keyword>
<dbReference type="EMBL" id="CP030842">
    <property type="protein sequence ID" value="AXC16073.1"/>
    <property type="molecule type" value="Genomic_DNA"/>
</dbReference>
<geneLocation type="plasmid" evidence="2">
    <name>pacpol2</name>
</geneLocation>
<organism evidence="1 2">
    <name type="scientific">Acidisarcina polymorpha</name>
    <dbReference type="NCBI Taxonomy" id="2211140"/>
    <lineage>
        <taxon>Bacteria</taxon>
        <taxon>Pseudomonadati</taxon>
        <taxon>Acidobacteriota</taxon>
        <taxon>Terriglobia</taxon>
        <taxon>Terriglobales</taxon>
        <taxon>Acidobacteriaceae</taxon>
        <taxon>Acidisarcina</taxon>
    </lineage>
</organism>
<protein>
    <submittedName>
        <fullName evidence="1">Uncharacterized protein</fullName>
    </submittedName>
</protein>
<name>A0A2Z5GA24_9BACT</name>
<evidence type="ECO:0000313" key="2">
    <source>
        <dbReference type="Proteomes" id="UP000253606"/>
    </source>
</evidence>
<accession>A0A2Z5GA24</accession>
<proteinExistence type="predicted"/>